<protein>
    <submittedName>
        <fullName evidence="1">Uncharacterized protein</fullName>
    </submittedName>
</protein>
<comment type="caution">
    <text evidence="1">The sequence shown here is derived from an EMBL/GenBank/DDBJ whole genome shotgun (WGS) entry which is preliminary data.</text>
</comment>
<sequence length="54" mass="6295">MILIFLFSYTYLGSWVAKDLMDYSIDSKPEEEPSAYQIEGSFSFSRNYLIGRKS</sequence>
<name>W4QYF0_HALA3</name>
<dbReference type="Proteomes" id="UP000018896">
    <property type="component" value="Unassembled WGS sequence"/>
</dbReference>
<accession>W4QYF0</accession>
<organism evidence="1 2">
    <name type="scientific">Halalkalibacter akibai (strain ATCC 43226 / DSM 21942 / CIP 109018 / JCM 9157 / 1139)</name>
    <name type="common">Bacillus akibai</name>
    <dbReference type="NCBI Taxonomy" id="1236973"/>
    <lineage>
        <taxon>Bacteria</taxon>
        <taxon>Bacillati</taxon>
        <taxon>Bacillota</taxon>
        <taxon>Bacilli</taxon>
        <taxon>Bacillales</taxon>
        <taxon>Bacillaceae</taxon>
        <taxon>Halalkalibacter</taxon>
    </lineage>
</organism>
<evidence type="ECO:0000313" key="2">
    <source>
        <dbReference type="Proteomes" id="UP000018896"/>
    </source>
</evidence>
<reference evidence="1 2" key="1">
    <citation type="journal article" date="2014" name="Genome Announc.">
        <title>Draft Genome Sequences of Three Alkaliphilic Bacillus Strains, Bacillus wakoensis JCM 9140T, Bacillus akibai JCM 9157T, and Bacillus hemicellulosilyticus JCM 9152T.</title>
        <authorList>
            <person name="Yuki M."/>
            <person name="Oshima K."/>
            <person name="Suda W."/>
            <person name="Oshida Y."/>
            <person name="Kitamura K."/>
            <person name="Iida T."/>
            <person name="Hattori M."/>
            <person name="Ohkuma M."/>
        </authorList>
    </citation>
    <scope>NUCLEOTIDE SEQUENCE [LARGE SCALE GENOMIC DNA]</scope>
    <source>
        <strain evidence="1 2">JCM 9157</strain>
    </source>
</reference>
<evidence type="ECO:0000313" key="1">
    <source>
        <dbReference type="EMBL" id="GAE36693.1"/>
    </source>
</evidence>
<keyword evidence="2" id="KW-1185">Reference proteome</keyword>
<dbReference type="EMBL" id="BAUV01000040">
    <property type="protein sequence ID" value="GAE36693.1"/>
    <property type="molecule type" value="Genomic_DNA"/>
</dbReference>
<gene>
    <name evidence="1" type="ORF">JCM9157_3904</name>
</gene>
<dbReference type="AlphaFoldDB" id="W4QYF0"/>
<proteinExistence type="predicted"/>